<dbReference type="AlphaFoldDB" id="A0A2P2JJL1"/>
<accession>A0A2P2JJL1</accession>
<dbReference type="PANTHER" id="PTHR33270">
    <property type="entry name" value="BNAC05G50380D PROTEIN"/>
    <property type="match status" value="1"/>
</dbReference>
<sequence>MPTTPKSNRRGHEHEKSRKNKLKEKSSSFHGKLPSEPAEARMRRPNTFPDLLGGKKLEETFPEVRPSKLTKLLLNVTIQGSVGAIQVLISPESTVGGLIAIAVQQYTKERRRPIIASDASRFDLHYSQFSLESLDRNEKLMALGSRNFFLCAKKAIVDGGNANGIKTTSSASCSKQAEEGTKNAFPWLRFLDFLG</sequence>
<dbReference type="EMBL" id="GGEC01013183">
    <property type="protein sequence ID" value="MBW93666.1"/>
    <property type="molecule type" value="Transcribed_RNA"/>
</dbReference>
<feature type="domain" description="DUF7054" evidence="2">
    <location>
        <begin position="68"/>
        <end position="151"/>
    </location>
</feature>
<organism evidence="3">
    <name type="scientific">Rhizophora mucronata</name>
    <name type="common">Asiatic mangrove</name>
    <dbReference type="NCBI Taxonomy" id="61149"/>
    <lineage>
        <taxon>Eukaryota</taxon>
        <taxon>Viridiplantae</taxon>
        <taxon>Streptophyta</taxon>
        <taxon>Embryophyta</taxon>
        <taxon>Tracheophyta</taxon>
        <taxon>Spermatophyta</taxon>
        <taxon>Magnoliopsida</taxon>
        <taxon>eudicotyledons</taxon>
        <taxon>Gunneridae</taxon>
        <taxon>Pentapetalae</taxon>
        <taxon>rosids</taxon>
        <taxon>fabids</taxon>
        <taxon>Malpighiales</taxon>
        <taxon>Rhizophoraceae</taxon>
        <taxon>Rhizophora</taxon>
    </lineage>
</organism>
<proteinExistence type="predicted"/>
<evidence type="ECO:0000313" key="3">
    <source>
        <dbReference type="EMBL" id="MBW93666.1"/>
    </source>
</evidence>
<evidence type="ECO:0000259" key="2">
    <source>
        <dbReference type="Pfam" id="PF23156"/>
    </source>
</evidence>
<name>A0A2P2JJL1_RHIMU</name>
<dbReference type="PANTHER" id="PTHR33270:SF24">
    <property type="entry name" value="EXPRESSED PROTEIN"/>
    <property type="match status" value="1"/>
</dbReference>
<reference evidence="3" key="1">
    <citation type="submission" date="2018-02" db="EMBL/GenBank/DDBJ databases">
        <title>Rhizophora mucronata_Transcriptome.</title>
        <authorList>
            <person name="Meera S.P."/>
            <person name="Sreeshan A."/>
            <person name="Augustine A."/>
        </authorList>
    </citation>
    <scope>NUCLEOTIDE SEQUENCE</scope>
    <source>
        <tissue evidence="3">Leaf</tissue>
    </source>
</reference>
<evidence type="ECO:0000256" key="1">
    <source>
        <dbReference type="SAM" id="MobiDB-lite"/>
    </source>
</evidence>
<feature type="region of interest" description="Disordered" evidence="1">
    <location>
        <begin position="1"/>
        <end position="54"/>
    </location>
</feature>
<dbReference type="InterPro" id="IPR055482">
    <property type="entry name" value="DUF7054"/>
</dbReference>
<dbReference type="InterPro" id="IPR040358">
    <property type="entry name" value="At4g22758-like"/>
</dbReference>
<protein>
    <submittedName>
        <fullName evidence="3">Uncharacterized protein MANES_11G156800</fullName>
    </submittedName>
</protein>
<dbReference type="Pfam" id="PF23156">
    <property type="entry name" value="DUF7054"/>
    <property type="match status" value="1"/>
</dbReference>